<dbReference type="GO" id="GO:0004252">
    <property type="term" value="F:serine-type endopeptidase activity"/>
    <property type="evidence" value="ECO:0007669"/>
    <property type="project" value="InterPro"/>
</dbReference>
<evidence type="ECO:0000313" key="9">
    <source>
        <dbReference type="Proteomes" id="UP001314229"/>
    </source>
</evidence>
<evidence type="ECO:0000256" key="1">
    <source>
        <dbReference type="ARBA" id="ARBA00004141"/>
    </source>
</evidence>
<dbReference type="Proteomes" id="UP001314229">
    <property type="component" value="Unassembled WGS sequence"/>
</dbReference>
<evidence type="ECO:0000259" key="7">
    <source>
        <dbReference type="Pfam" id="PF01694"/>
    </source>
</evidence>
<keyword evidence="3 6" id="KW-1133">Transmembrane helix</keyword>
<feature type="compositionally biased region" description="Low complexity" evidence="5">
    <location>
        <begin position="243"/>
        <end position="270"/>
    </location>
</feature>
<dbReference type="InterPro" id="IPR022764">
    <property type="entry name" value="Peptidase_S54_rhomboid_dom"/>
</dbReference>
<reference evidence="8 9" key="1">
    <citation type="submission" date="2024-01" db="EMBL/GenBank/DDBJ databases">
        <authorList>
            <person name="Alioto T."/>
            <person name="Alioto T."/>
            <person name="Gomez Garrido J."/>
        </authorList>
    </citation>
    <scope>NUCLEOTIDE SEQUENCE [LARGE SCALE GENOMIC DNA]</scope>
</reference>
<dbReference type="PANTHER" id="PTHR43066:SF12">
    <property type="entry name" value="RHOMBOID DOMAIN-CONTAINING 2"/>
    <property type="match status" value="1"/>
</dbReference>
<evidence type="ECO:0000256" key="4">
    <source>
        <dbReference type="ARBA" id="ARBA00023136"/>
    </source>
</evidence>
<dbReference type="GO" id="GO:0016020">
    <property type="term" value="C:membrane"/>
    <property type="evidence" value="ECO:0007669"/>
    <property type="project" value="UniProtKB-SubCell"/>
</dbReference>
<dbReference type="Gene3D" id="1.20.1540.10">
    <property type="entry name" value="Rhomboid-like"/>
    <property type="match status" value="1"/>
</dbReference>
<keyword evidence="4 6" id="KW-0472">Membrane</keyword>
<evidence type="ECO:0000256" key="3">
    <source>
        <dbReference type="ARBA" id="ARBA00022989"/>
    </source>
</evidence>
<feature type="region of interest" description="Disordered" evidence="5">
    <location>
        <begin position="241"/>
        <end position="289"/>
    </location>
</feature>
<evidence type="ECO:0000256" key="2">
    <source>
        <dbReference type="ARBA" id="ARBA00022692"/>
    </source>
</evidence>
<feature type="transmembrane region" description="Helical" evidence="6">
    <location>
        <begin position="6"/>
        <end position="27"/>
    </location>
</feature>
<proteinExistence type="predicted"/>
<organism evidence="8 9">
    <name type="scientific">Scomber scombrus</name>
    <name type="common">Atlantic mackerel</name>
    <name type="synonym">Scomber vernalis</name>
    <dbReference type="NCBI Taxonomy" id="13677"/>
    <lineage>
        <taxon>Eukaryota</taxon>
        <taxon>Metazoa</taxon>
        <taxon>Chordata</taxon>
        <taxon>Craniata</taxon>
        <taxon>Vertebrata</taxon>
        <taxon>Euteleostomi</taxon>
        <taxon>Actinopterygii</taxon>
        <taxon>Neopterygii</taxon>
        <taxon>Teleostei</taxon>
        <taxon>Neoteleostei</taxon>
        <taxon>Acanthomorphata</taxon>
        <taxon>Pelagiaria</taxon>
        <taxon>Scombriformes</taxon>
        <taxon>Scombridae</taxon>
        <taxon>Scomber</taxon>
    </lineage>
</organism>
<comment type="subcellular location">
    <subcellularLocation>
        <location evidence="1">Membrane</location>
        <topology evidence="1">Multi-pass membrane protein</topology>
    </subcellularLocation>
</comment>
<evidence type="ECO:0000256" key="5">
    <source>
        <dbReference type="SAM" id="MobiDB-lite"/>
    </source>
</evidence>
<evidence type="ECO:0000313" key="8">
    <source>
        <dbReference type="EMBL" id="CAK6953533.1"/>
    </source>
</evidence>
<keyword evidence="2 6" id="KW-0812">Transmembrane</keyword>
<dbReference type="Pfam" id="PF01694">
    <property type="entry name" value="Rhomboid"/>
    <property type="match status" value="1"/>
</dbReference>
<dbReference type="AlphaFoldDB" id="A0AAV1N387"/>
<gene>
    <name evidence="8" type="ORF">FSCOSCO3_A013716</name>
</gene>
<keyword evidence="9" id="KW-1185">Reference proteome</keyword>
<dbReference type="InterPro" id="IPR035952">
    <property type="entry name" value="Rhomboid-like_sf"/>
</dbReference>
<feature type="compositionally biased region" description="Polar residues" evidence="5">
    <location>
        <begin position="271"/>
        <end position="280"/>
    </location>
</feature>
<feature type="transmembrane region" description="Helical" evidence="6">
    <location>
        <begin position="39"/>
        <end position="57"/>
    </location>
</feature>
<sequence>MFGLQTYFNFTQGLFSVGSSVFVHGHLHRLLTYPIYHRSLAQLFLSIITLVFLSSSLEKGVGTVRFLFLFIVLSTTTGVFYAFLDLLQDVSSQKHTEGLVPVALACVALTTMHTKMTKGFLCGVSFPTMALPWVFLIITTALIPDCVLLCNVIAILIGWFYGKGWFSRVDMSEARAVNLERIIPFRLLRSICPVMFVPASTEERRKTVLPEINPTPGSYPVQAYAPLSSINTTDTTKMYEGWPSSPSALSSPTPSVIPHGSTHSSGTSHGQSFDQTCNHNHFSHSHDQL</sequence>
<accession>A0AAV1N387</accession>
<feature type="domain" description="Peptidase S54 rhomboid" evidence="7">
    <location>
        <begin position="25"/>
        <end position="163"/>
    </location>
</feature>
<dbReference type="SUPFAM" id="SSF144091">
    <property type="entry name" value="Rhomboid-like"/>
    <property type="match status" value="1"/>
</dbReference>
<feature type="transmembrane region" description="Helical" evidence="6">
    <location>
        <begin position="133"/>
        <end position="161"/>
    </location>
</feature>
<protein>
    <submittedName>
        <fullName evidence="8">Rhomboid domain-containing protein 2</fullName>
    </submittedName>
</protein>
<feature type="transmembrane region" description="Helical" evidence="6">
    <location>
        <begin position="63"/>
        <end position="84"/>
    </location>
</feature>
<comment type="caution">
    <text evidence="8">The sequence shown here is derived from an EMBL/GenBank/DDBJ whole genome shotgun (WGS) entry which is preliminary data.</text>
</comment>
<evidence type="ECO:0000256" key="6">
    <source>
        <dbReference type="SAM" id="Phobius"/>
    </source>
</evidence>
<dbReference type="PANTHER" id="PTHR43066">
    <property type="entry name" value="RHOMBOID-RELATED PROTEIN"/>
    <property type="match status" value="1"/>
</dbReference>
<dbReference type="EMBL" id="CAWUFR010000013">
    <property type="protein sequence ID" value="CAK6953533.1"/>
    <property type="molecule type" value="Genomic_DNA"/>
</dbReference>
<name>A0AAV1N387_SCOSC</name>